<feature type="transmembrane region" description="Helical" evidence="1">
    <location>
        <begin position="33"/>
        <end position="52"/>
    </location>
</feature>
<name>H6L1D2_SAPGL</name>
<evidence type="ECO:0000313" key="3">
    <source>
        <dbReference type="EMBL" id="AFC23473.1"/>
    </source>
</evidence>
<organism evidence="3 4">
    <name type="scientific">Saprospira grandis (strain Lewin)</name>
    <dbReference type="NCBI Taxonomy" id="984262"/>
    <lineage>
        <taxon>Bacteria</taxon>
        <taxon>Pseudomonadati</taxon>
        <taxon>Bacteroidota</taxon>
        <taxon>Saprospiria</taxon>
        <taxon>Saprospirales</taxon>
        <taxon>Saprospiraceae</taxon>
        <taxon>Saprospira</taxon>
    </lineage>
</organism>
<dbReference type="CDD" id="cd07341">
    <property type="entry name" value="M56_BlaR1_MecR1_like"/>
    <property type="match status" value="1"/>
</dbReference>
<evidence type="ECO:0000256" key="1">
    <source>
        <dbReference type="SAM" id="Phobius"/>
    </source>
</evidence>
<dbReference type="Pfam" id="PF05569">
    <property type="entry name" value="Peptidase_M56"/>
    <property type="match status" value="1"/>
</dbReference>
<evidence type="ECO:0000259" key="2">
    <source>
        <dbReference type="Pfam" id="PF05569"/>
    </source>
</evidence>
<keyword evidence="4" id="KW-1185">Reference proteome</keyword>
<dbReference type="eggNOG" id="COG4219">
    <property type="taxonomic scope" value="Bacteria"/>
</dbReference>
<dbReference type="InterPro" id="IPR008756">
    <property type="entry name" value="Peptidase_M56"/>
</dbReference>
<dbReference type="PANTHER" id="PTHR34978:SF3">
    <property type="entry name" value="SLR0241 PROTEIN"/>
    <property type="match status" value="1"/>
</dbReference>
<gene>
    <name evidence="3" type="ordered locus">SGRA_0734</name>
</gene>
<dbReference type="Proteomes" id="UP000007519">
    <property type="component" value="Chromosome"/>
</dbReference>
<dbReference type="AlphaFoldDB" id="H6L1D2"/>
<protein>
    <submittedName>
        <fullName evidence="3">Peptidase, M56 family/TonB domain protein</fullName>
    </submittedName>
</protein>
<sequence length="357" mass="42460">MLIFLLLSALLLAAGALFYWALRKQLSWQNRKLFIWTFLLAALLLPTLMPSLEHHFEKTWIDYESYEGWNQVDIEDPQLLSCYKSANNSEGICHCEIKQKAGLVDFQPNPYYDRMMELRWALEWLFLLFASYFLLRFLWRFGGLLWLRRESYAEDRQLENLSYQMLYPKGYKVYPFSTFSLLRHYILWSPALDRLTEAEQEAAFYHELGHLKGRDSWAGYFLGLLQVFWFWHPLYYVFRKELLEINELLADDYAAQRLPSRRNYAEMLLKMTAFQQKGQALAFFLAKKKLQRRLEALLFQAAPKGCTKKQFQLLQICLLSGLFLLSVSLYFPLHRQLEQPTSIKKEQFLPLKNTENG</sequence>
<dbReference type="STRING" id="984262.SGRA_0734"/>
<evidence type="ECO:0000313" key="4">
    <source>
        <dbReference type="Proteomes" id="UP000007519"/>
    </source>
</evidence>
<dbReference type="InterPro" id="IPR052173">
    <property type="entry name" value="Beta-lactam_resp_regulator"/>
</dbReference>
<dbReference type="HOGENOM" id="CLU_775880_0_0_10"/>
<proteinExistence type="predicted"/>
<dbReference type="OrthoDB" id="15218at2"/>
<feature type="transmembrane region" description="Helical" evidence="1">
    <location>
        <begin position="313"/>
        <end position="333"/>
    </location>
</feature>
<feature type="transmembrane region" description="Helical" evidence="1">
    <location>
        <begin position="217"/>
        <end position="238"/>
    </location>
</feature>
<reference evidence="3 4" key="1">
    <citation type="journal article" date="2012" name="Stand. Genomic Sci.">
        <title>Complete genome sequencing and analysis of Saprospira grandis str. Lewin, a predatory marine bacterium.</title>
        <authorList>
            <person name="Saw J.H."/>
            <person name="Yuryev A."/>
            <person name="Kanbe M."/>
            <person name="Hou S."/>
            <person name="Young A.G."/>
            <person name="Aizawa S."/>
            <person name="Alam M."/>
        </authorList>
    </citation>
    <scope>NUCLEOTIDE SEQUENCE [LARGE SCALE GENOMIC DNA]</scope>
    <source>
        <strain evidence="3 4">Lewin</strain>
    </source>
</reference>
<dbReference type="EMBL" id="CP002831">
    <property type="protein sequence ID" value="AFC23473.1"/>
    <property type="molecule type" value="Genomic_DNA"/>
</dbReference>
<keyword evidence="1" id="KW-0472">Membrane</keyword>
<keyword evidence="1" id="KW-0812">Transmembrane</keyword>
<accession>H6L1D2</accession>
<dbReference type="PANTHER" id="PTHR34978">
    <property type="entry name" value="POSSIBLE SENSOR-TRANSDUCER PROTEIN BLAR"/>
    <property type="match status" value="1"/>
</dbReference>
<dbReference type="RefSeq" id="WP_014373716.1">
    <property type="nucleotide sequence ID" value="NC_016940.1"/>
</dbReference>
<keyword evidence="1" id="KW-1133">Transmembrane helix</keyword>
<dbReference type="KEGG" id="sgn:SGRA_0734"/>
<feature type="transmembrane region" description="Helical" evidence="1">
    <location>
        <begin position="120"/>
        <end position="139"/>
    </location>
</feature>
<feature type="domain" description="Peptidase M56" evidence="2">
    <location>
        <begin position="4"/>
        <end position="297"/>
    </location>
</feature>